<dbReference type="EMBL" id="RFLV01000003">
    <property type="protein sequence ID" value="TIH07810.1"/>
    <property type="molecule type" value="Genomic_DNA"/>
</dbReference>
<evidence type="ECO:0000256" key="5">
    <source>
        <dbReference type="ARBA" id="ARBA00022729"/>
    </source>
</evidence>
<accession>A0A4T1ZU21</accession>
<evidence type="ECO:0000313" key="15">
    <source>
        <dbReference type="EMBL" id="TIH07810.1"/>
    </source>
</evidence>
<keyword evidence="5 12" id="KW-0732">Signal</keyword>
<feature type="domain" description="TonB-dependent receptor plug" evidence="14">
    <location>
        <begin position="41"/>
        <end position="147"/>
    </location>
</feature>
<keyword evidence="9 10" id="KW-0998">Cell outer membrane</keyword>
<evidence type="ECO:0000256" key="6">
    <source>
        <dbReference type="ARBA" id="ARBA00023065"/>
    </source>
</evidence>
<dbReference type="PANTHER" id="PTHR30069">
    <property type="entry name" value="TONB-DEPENDENT OUTER MEMBRANE RECEPTOR"/>
    <property type="match status" value="1"/>
</dbReference>
<evidence type="ECO:0000256" key="11">
    <source>
        <dbReference type="RuleBase" id="RU003357"/>
    </source>
</evidence>
<dbReference type="GO" id="GO:0006811">
    <property type="term" value="P:monoatomic ion transport"/>
    <property type="evidence" value="ECO:0007669"/>
    <property type="project" value="UniProtKB-KW"/>
</dbReference>
<dbReference type="Gene3D" id="2.170.130.10">
    <property type="entry name" value="TonB-dependent receptor, plug domain"/>
    <property type="match status" value="1"/>
</dbReference>
<dbReference type="InterPro" id="IPR037066">
    <property type="entry name" value="Plug_dom_sf"/>
</dbReference>
<feature type="chain" id="PRO_5020300551" evidence="12">
    <location>
        <begin position="20"/>
        <end position="626"/>
    </location>
</feature>
<feature type="domain" description="TonB-dependent receptor-like beta-barrel" evidence="13">
    <location>
        <begin position="185"/>
        <end position="590"/>
    </location>
</feature>
<evidence type="ECO:0000256" key="1">
    <source>
        <dbReference type="ARBA" id="ARBA00004571"/>
    </source>
</evidence>
<proteinExistence type="inferred from homology"/>
<dbReference type="Gene3D" id="2.40.170.20">
    <property type="entry name" value="TonB-dependent receptor, beta-barrel domain"/>
    <property type="match status" value="1"/>
</dbReference>
<keyword evidence="6" id="KW-0406">Ion transport</keyword>
<dbReference type="InterPro" id="IPR012910">
    <property type="entry name" value="Plug_dom"/>
</dbReference>
<comment type="similarity">
    <text evidence="10 11">Belongs to the TonB-dependent receptor family.</text>
</comment>
<evidence type="ECO:0000259" key="13">
    <source>
        <dbReference type="Pfam" id="PF00593"/>
    </source>
</evidence>
<evidence type="ECO:0000256" key="7">
    <source>
        <dbReference type="ARBA" id="ARBA00023077"/>
    </source>
</evidence>
<feature type="signal peptide" evidence="12">
    <location>
        <begin position="1"/>
        <end position="19"/>
    </location>
</feature>
<dbReference type="Pfam" id="PF00593">
    <property type="entry name" value="TonB_dep_Rec_b-barrel"/>
    <property type="match status" value="1"/>
</dbReference>
<dbReference type="Proteomes" id="UP000307541">
    <property type="component" value="Unassembled WGS sequence"/>
</dbReference>
<evidence type="ECO:0000256" key="3">
    <source>
        <dbReference type="ARBA" id="ARBA00022452"/>
    </source>
</evidence>
<dbReference type="GO" id="GO:0009279">
    <property type="term" value="C:cell outer membrane"/>
    <property type="evidence" value="ECO:0007669"/>
    <property type="project" value="UniProtKB-SubCell"/>
</dbReference>
<dbReference type="PANTHER" id="PTHR30069:SF53">
    <property type="entry name" value="COLICIN I RECEPTOR-RELATED"/>
    <property type="match status" value="1"/>
</dbReference>
<dbReference type="PROSITE" id="PS52016">
    <property type="entry name" value="TONB_DEPENDENT_REC_3"/>
    <property type="match status" value="1"/>
</dbReference>
<dbReference type="InterPro" id="IPR036942">
    <property type="entry name" value="Beta-barrel_TonB_sf"/>
</dbReference>
<keyword evidence="7 11" id="KW-0798">TonB box</keyword>
<keyword evidence="2 10" id="KW-0813">Transport</keyword>
<dbReference type="AlphaFoldDB" id="A0A4T1ZU21"/>
<evidence type="ECO:0000256" key="9">
    <source>
        <dbReference type="ARBA" id="ARBA00023237"/>
    </source>
</evidence>
<dbReference type="CDD" id="cd01347">
    <property type="entry name" value="ligand_gated_channel"/>
    <property type="match status" value="1"/>
</dbReference>
<evidence type="ECO:0000313" key="16">
    <source>
        <dbReference type="Proteomes" id="UP000307541"/>
    </source>
</evidence>
<keyword evidence="3 10" id="KW-1134">Transmembrane beta strand</keyword>
<evidence type="ECO:0000256" key="10">
    <source>
        <dbReference type="PROSITE-ProRule" id="PRU01360"/>
    </source>
</evidence>
<dbReference type="InterPro" id="IPR000531">
    <property type="entry name" value="Beta-barrel_TonB"/>
</dbReference>
<evidence type="ECO:0000256" key="4">
    <source>
        <dbReference type="ARBA" id="ARBA00022692"/>
    </source>
</evidence>
<protein>
    <submittedName>
        <fullName evidence="15">TonB-dependent receptor</fullName>
    </submittedName>
</protein>
<keyword evidence="8 10" id="KW-0472">Membrane</keyword>
<dbReference type="GO" id="GO:0015889">
    <property type="term" value="P:cobalamin transport"/>
    <property type="evidence" value="ECO:0007669"/>
    <property type="project" value="TreeGrafter"/>
</dbReference>
<comment type="caution">
    <text evidence="15">The sequence shown here is derived from an EMBL/GenBank/DDBJ whole genome shotgun (WGS) entry which is preliminary data.</text>
</comment>
<keyword evidence="15" id="KW-0675">Receptor</keyword>
<dbReference type="OrthoDB" id="9764669at2"/>
<name>A0A4T1ZU21_9PSED</name>
<evidence type="ECO:0000256" key="12">
    <source>
        <dbReference type="SAM" id="SignalP"/>
    </source>
</evidence>
<dbReference type="Pfam" id="PF07715">
    <property type="entry name" value="Plug"/>
    <property type="match status" value="1"/>
</dbReference>
<evidence type="ECO:0000259" key="14">
    <source>
        <dbReference type="Pfam" id="PF07715"/>
    </source>
</evidence>
<organism evidence="15 16">
    <name type="scientific">Pseudomonas leptonychotis</name>
    <dbReference type="NCBI Taxonomy" id="2448482"/>
    <lineage>
        <taxon>Bacteria</taxon>
        <taxon>Pseudomonadati</taxon>
        <taxon>Pseudomonadota</taxon>
        <taxon>Gammaproteobacteria</taxon>
        <taxon>Pseudomonadales</taxon>
        <taxon>Pseudomonadaceae</taxon>
        <taxon>Pseudomonas</taxon>
    </lineage>
</organism>
<keyword evidence="4 10" id="KW-0812">Transmembrane</keyword>
<sequence length="626" mass="69214">MKLSRIALAVALTPLAAHADQTSIREVQPLVVTSGRHAEPIEQVTAATTVFTRKDIERLQVRSVAELLERVPGVSVSRTGGAGSQTGLFVRGTSTAQTLILVDGQRIAAASSGTSSLEFLSPEQIERVEVVRGARSALYGSDAIGGVVQIFTRQGSGDGLKPYVRLGAGSNQTFERSLGVSGGDAYTRFNLGAVLDETQGIDATRDNFGANSDDDAYRNKSLTLNLSHRFNDDLKVGFSALDQRGQAEFEDLFSTSLPTTDFRLSSLSSYIDANLNDTWNSRLEIGHSEDKRDTGNDQPQASSDAFYSFNTYRDSANWVNTLTLNDRHEVLLGADWYEDRVSGSENFNEVSRWNQAAFVQHRYKADAFSTELGLRHDKNQQFGSKNSWNAALTVPFNDDNDLILSYSEGFRAPTFNDLYYPDFCFGGFCSASANPDLKPETSKSYEAQWRSRYSETGALELSLYRIDLQDAIVLDQNFIPQNVQTARINGVEAALKQELYGWQANLALALIDPRDRDTGHTLTRRAKRTLSLDIDRPFGEFAVGASWRAVSGRYDDAENTRELAGYGLLSLRGKWHASQEVAFDLKLNNLFDQDYAEATYSTSNGRFGYNSEGRTALFAVTWTPQL</sequence>
<reference evidence="15 16" key="1">
    <citation type="submission" date="2018-10" db="EMBL/GenBank/DDBJ databases">
        <title>Pseudomonas leptonychotis sp. nov., isolated from Weddell seals in Antarctica.</title>
        <authorList>
            <person name="Novakova D."/>
            <person name="Svec P."/>
            <person name="Kralova S."/>
            <person name="Kristofova L."/>
            <person name="Zeman M."/>
            <person name="Pantucek R."/>
            <person name="Maslanova I."/>
            <person name="Sedlacek I."/>
        </authorList>
    </citation>
    <scope>NUCLEOTIDE SEQUENCE [LARGE SCALE GENOMIC DNA]</scope>
    <source>
        <strain evidence="15 16">CCM 8849</strain>
    </source>
</reference>
<evidence type="ECO:0000256" key="2">
    <source>
        <dbReference type="ARBA" id="ARBA00022448"/>
    </source>
</evidence>
<keyword evidence="16" id="KW-1185">Reference proteome</keyword>
<dbReference type="SUPFAM" id="SSF56935">
    <property type="entry name" value="Porins"/>
    <property type="match status" value="1"/>
</dbReference>
<gene>
    <name evidence="15" type="ORF">D8779_16315</name>
</gene>
<dbReference type="RefSeq" id="WP_136665540.1">
    <property type="nucleotide sequence ID" value="NZ_RFLV01000003.1"/>
</dbReference>
<comment type="subcellular location">
    <subcellularLocation>
        <location evidence="1 10">Cell outer membrane</location>
        <topology evidence="1 10">Multi-pass membrane protein</topology>
    </subcellularLocation>
</comment>
<dbReference type="InterPro" id="IPR039426">
    <property type="entry name" value="TonB-dep_rcpt-like"/>
</dbReference>
<evidence type="ECO:0000256" key="8">
    <source>
        <dbReference type="ARBA" id="ARBA00023136"/>
    </source>
</evidence>